<dbReference type="Proteomes" id="UP001278571">
    <property type="component" value="Unassembled WGS sequence"/>
</dbReference>
<organism evidence="1 2">
    <name type="scientific">Streptomyces roseolus</name>
    <dbReference type="NCBI Taxonomy" id="67358"/>
    <lineage>
        <taxon>Bacteria</taxon>
        <taxon>Bacillati</taxon>
        <taxon>Actinomycetota</taxon>
        <taxon>Actinomycetes</taxon>
        <taxon>Kitasatosporales</taxon>
        <taxon>Streptomycetaceae</taxon>
        <taxon>Streptomyces</taxon>
    </lineage>
</organism>
<evidence type="ECO:0000313" key="1">
    <source>
        <dbReference type="EMBL" id="MDX2296470.1"/>
    </source>
</evidence>
<sequence length="86" mass="9062">MTDQAAAVLSAMSAQAPEAFAATVRTLTAVAEAHERGTVPPGASPTDQWGDVFDLDVPGHPVLVEWFTGDPDEVTVTRITWLRTGG</sequence>
<accession>A0ABU4KGQ9</accession>
<comment type="caution">
    <text evidence="1">The sequence shown here is derived from an EMBL/GenBank/DDBJ whole genome shotgun (WGS) entry which is preliminary data.</text>
</comment>
<reference evidence="1 2" key="1">
    <citation type="submission" date="2023-10" db="EMBL/GenBank/DDBJ databases">
        <authorList>
            <person name="Wang X.X."/>
        </authorList>
    </citation>
    <scope>NUCLEOTIDE SEQUENCE [LARGE SCALE GENOMIC DNA]</scope>
    <source>
        <strain evidence="1 2">NBRC 12816</strain>
    </source>
</reference>
<keyword evidence="2" id="KW-1185">Reference proteome</keyword>
<proteinExistence type="predicted"/>
<gene>
    <name evidence="1" type="ORF">R2363_30365</name>
</gene>
<dbReference type="RefSeq" id="WP_319012635.1">
    <property type="nucleotide sequence ID" value="NZ_JAWJZF010000492.1"/>
</dbReference>
<protein>
    <submittedName>
        <fullName evidence="1">Uncharacterized protein</fullName>
    </submittedName>
</protein>
<name>A0ABU4KGQ9_9ACTN</name>
<dbReference type="EMBL" id="JAWJZF010000492">
    <property type="protein sequence ID" value="MDX2296470.1"/>
    <property type="molecule type" value="Genomic_DNA"/>
</dbReference>
<evidence type="ECO:0000313" key="2">
    <source>
        <dbReference type="Proteomes" id="UP001278571"/>
    </source>
</evidence>